<keyword evidence="2" id="KW-1185">Reference proteome</keyword>
<proteinExistence type="predicted"/>
<gene>
    <name evidence="1" type="ORF">BDZ94DRAFT_1268561</name>
</gene>
<dbReference type="AlphaFoldDB" id="A0A9P5XX90"/>
<reference evidence="1" key="1">
    <citation type="submission" date="2020-11" db="EMBL/GenBank/DDBJ databases">
        <authorList>
            <consortium name="DOE Joint Genome Institute"/>
            <person name="Ahrendt S."/>
            <person name="Riley R."/>
            <person name="Andreopoulos W."/>
            <person name="Labutti K."/>
            <person name="Pangilinan J."/>
            <person name="Ruiz-Duenas F.J."/>
            <person name="Barrasa J.M."/>
            <person name="Sanchez-Garcia M."/>
            <person name="Camarero S."/>
            <person name="Miyauchi S."/>
            <person name="Serrano A."/>
            <person name="Linde D."/>
            <person name="Babiker R."/>
            <person name="Drula E."/>
            <person name="Ayuso-Fernandez I."/>
            <person name="Pacheco R."/>
            <person name="Padilla G."/>
            <person name="Ferreira P."/>
            <person name="Barriuso J."/>
            <person name="Kellner H."/>
            <person name="Castanera R."/>
            <person name="Alfaro M."/>
            <person name="Ramirez L."/>
            <person name="Pisabarro A.G."/>
            <person name="Kuo A."/>
            <person name="Tritt A."/>
            <person name="Lipzen A."/>
            <person name="He G."/>
            <person name="Yan M."/>
            <person name="Ng V."/>
            <person name="Cullen D."/>
            <person name="Martin F."/>
            <person name="Rosso M.-N."/>
            <person name="Henrissat B."/>
            <person name="Hibbett D."/>
            <person name="Martinez A.T."/>
            <person name="Grigoriev I.V."/>
        </authorList>
    </citation>
    <scope>NUCLEOTIDE SEQUENCE</scope>
    <source>
        <strain evidence="1">CBS 247.69</strain>
    </source>
</reference>
<dbReference type="EMBL" id="MU150319">
    <property type="protein sequence ID" value="KAF9459288.1"/>
    <property type="molecule type" value="Genomic_DNA"/>
</dbReference>
<evidence type="ECO:0000313" key="1">
    <source>
        <dbReference type="EMBL" id="KAF9459288.1"/>
    </source>
</evidence>
<accession>A0A9P5XX90</accession>
<dbReference type="Proteomes" id="UP000807353">
    <property type="component" value="Unassembled WGS sequence"/>
</dbReference>
<evidence type="ECO:0000313" key="2">
    <source>
        <dbReference type="Proteomes" id="UP000807353"/>
    </source>
</evidence>
<sequence>MSPNMDIRGVGLPPDHTPPICPSFLGLTTGCHRICSGSLARGRLWHFALNPSLFSLFDTSSARYGRWAVPFHSIANEMAGPSIPYHTPTPTRSYFGFFHARFCEHLRSISTSGVIALYVCSVLLPRSIPTLSPTSSFAVRSDFIFSNHDFMFDVDGGR</sequence>
<organism evidence="1 2">
    <name type="scientific">Collybia nuda</name>
    <dbReference type="NCBI Taxonomy" id="64659"/>
    <lineage>
        <taxon>Eukaryota</taxon>
        <taxon>Fungi</taxon>
        <taxon>Dikarya</taxon>
        <taxon>Basidiomycota</taxon>
        <taxon>Agaricomycotina</taxon>
        <taxon>Agaricomycetes</taxon>
        <taxon>Agaricomycetidae</taxon>
        <taxon>Agaricales</taxon>
        <taxon>Tricholomatineae</taxon>
        <taxon>Clitocybaceae</taxon>
        <taxon>Collybia</taxon>
    </lineage>
</organism>
<name>A0A9P5XX90_9AGAR</name>
<comment type="caution">
    <text evidence="1">The sequence shown here is derived from an EMBL/GenBank/DDBJ whole genome shotgun (WGS) entry which is preliminary data.</text>
</comment>
<protein>
    <submittedName>
        <fullName evidence="1">Uncharacterized protein</fullName>
    </submittedName>
</protein>